<dbReference type="PANTHER" id="PTHR45675:SF117">
    <property type="entry name" value="MYB-RELATED PROTEIN MYBAS2-LIKE"/>
    <property type="match status" value="1"/>
</dbReference>
<feature type="region of interest" description="Disordered" evidence="7">
    <location>
        <begin position="1"/>
        <end position="21"/>
    </location>
</feature>
<dbReference type="AlphaFoldDB" id="A0A922A5T6"/>
<evidence type="ECO:0000256" key="5">
    <source>
        <dbReference type="ARBA" id="ARBA00023163"/>
    </source>
</evidence>
<dbReference type="GO" id="GO:0043565">
    <property type="term" value="F:sequence-specific DNA binding"/>
    <property type="evidence" value="ECO:0007669"/>
    <property type="project" value="InterPro"/>
</dbReference>
<dbReference type="PROSITE" id="PS51294">
    <property type="entry name" value="HTH_MYB"/>
    <property type="match status" value="2"/>
</dbReference>
<dbReference type="FunFam" id="1.10.10.60:FF:000079">
    <property type="entry name" value="MYB transcription factor"/>
    <property type="match status" value="1"/>
</dbReference>
<reference evidence="10" key="1">
    <citation type="submission" date="2021-01" db="EMBL/GenBank/DDBJ databases">
        <authorList>
            <person name="Lovell J.T."/>
            <person name="Bentley N."/>
            <person name="Bhattarai G."/>
            <person name="Jenkins J.W."/>
            <person name="Sreedasyam A."/>
            <person name="Alarcon Y."/>
            <person name="Bock C."/>
            <person name="Boston L."/>
            <person name="Carlson J."/>
            <person name="Cervantes K."/>
            <person name="Clermont K."/>
            <person name="Krom N."/>
            <person name="Kubenka K."/>
            <person name="Mamidi S."/>
            <person name="Mattison C."/>
            <person name="Monteros M."/>
            <person name="Pisani C."/>
            <person name="Plott C."/>
            <person name="Rajasekar S."/>
            <person name="Rhein H.S."/>
            <person name="Rohla C."/>
            <person name="Song M."/>
            <person name="Hilaire R.S."/>
            <person name="Shu S."/>
            <person name="Wells L."/>
            <person name="Wang X."/>
            <person name="Webber J."/>
            <person name="Heerema R.J."/>
            <person name="Klein P."/>
            <person name="Conner P."/>
            <person name="Grauke L."/>
            <person name="Grimwood J."/>
            <person name="Schmutz J."/>
            <person name="Randall J.J."/>
        </authorList>
    </citation>
    <scope>NUCLEOTIDE SEQUENCE</scope>
    <source>
        <tissue evidence="10">Leaf</tissue>
    </source>
</reference>
<comment type="caution">
    <text evidence="10">The sequence shown here is derived from an EMBL/GenBank/DDBJ whole genome shotgun (WGS) entry which is preliminary data.</text>
</comment>
<name>A0A922A5T6_CARIL</name>
<organism evidence="10 11">
    <name type="scientific">Carya illinoinensis</name>
    <name type="common">Pecan</name>
    <dbReference type="NCBI Taxonomy" id="32201"/>
    <lineage>
        <taxon>Eukaryota</taxon>
        <taxon>Viridiplantae</taxon>
        <taxon>Streptophyta</taxon>
        <taxon>Embryophyta</taxon>
        <taxon>Tracheophyta</taxon>
        <taxon>Spermatophyta</taxon>
        <taxon>Magnoliopsida</taxon>
        <taxon>eudicotyledons</taxon>
        <taxon>Gunneridae</taxon>
        <taxon>Pentapetalae</taxon>
        <taxon>rosids</taxon>
        <taxon>fabids</taxon>
        <taxon>Fagales</taxon>
        <taxon>Juglandaceae</taxon>
        <taxon>Carya</taxon>
    </lineage>
</organism>
<keyword evidence="4" id="KW-0238">DNA-binding</keyword>
<comment type="subcellular location">
    <subcellularLocation>
        <location evidence="1">Nucleus</location>
    </subcellularLocation>
</comment>
<evidence type="ECO:0000313" key="10">
    <source>
        <dbReference type="EMBL" id="KAG6672901.1"/>
    </source>
</evidence>
<sequence length="312" mass="35389">MSTSSKSLSSSSEDDSDQLRRGPWTVEEDTLLINYISHHGEGRWNLLAKCSGLRRTGKSCRLRWLNYLKPDVKRGNLSPQEQLLILELHSKWGNRWSKIAQHLPGRTDNEIKNYWRTRVQKQARVFKIDTDSTIFHDIIRSYWMPSLFQKIEEPSTSGMEFQHSEISQPLDSAHRHSAAEAPAPAQVAGQGTLGFSQSLDLHVQNQDSEPCTSSCISLSKSMDTSYISQVSEYPASPFDAMVNNEYETFLKACYYADNSNFEMENLNLESIPPAAGNFESFISNSHSGERNWGDHDLSGSLWNMDGLWQTSN</sequence>
<feature type="domain" description="Myb-like" evidence="8">
    <location>
        <begin position="16"/>
        <end position="68"/>
    </location>
</feature>
<evidence type="ECO:0000259" key="8">
    <source>
        <dbReference type="PROSITE" id="PS50090"/>
    </source>
</evidence>
<evidence type="ECO:0000256" key="2">
    <source>
        <dbReference type="ARBA" id="ARBA00022737"/>
    </source>
</evidence>
<dbReference type="Pfam" id="PF00249">
    <property type="entry name" value="Myb_DNA-binding"/>
    <property type="match status" value="2"/>
</dbReference>
<evidence type="ECO:0000313" key="11">
    <source>
        <dbReference type="Proteomes" id="UP000811246"/>
    </source>
</evidence>
<dbReference type="PROSITE" id="PS50090">
    <property type="entry name" value="MYB_LIKE"/>
    <property type="match status" value="2"/>
</dbReference>
<gene>
    <name evidence="10" type="ORF">I3842_16G081500</name>
</gene>
<evidence type="ECO:0000259" key="9">
    <source>
        <dbReference type="PROSITE" id="PS51294"/>
    </source>
</evidence>
<dbReference type="SMART" id="SM00717">
    <property type="entry name" value="SANT"/>
    <property type="match status" value="2"/>
</dbReference>
<dbReference type="FunFam" id="1.10.10.60:FF:000011">
    <property type="entry name" value="Myb transcription factor"/>
    <property type="match status" value="1"/>
</dbReference>
<evidence type="ECO:0000256" key="1">
    <source>
        <dbReference type="ARBA" id="ARBA00004123"/>
    </source>
</evidence>
<feature type="region of interest" description="Disordered" evidence="7">
    <location>
        <begin position="158"/>
        <end position="179"/>
    </location>
</feature>
<keyword evidence="3" id="KW-0805">Transcription regulation</keyword>
<protein>
    <submittedName>
        <fullName evidence="10">Uncharacterized protein</fullName>
    </submittedName>
</protein>
<feature type="compositionally biased region" description="Polar residues" evidence="7">
    <location>
        <begin position="158"/>
        <end position="170"/>
    </location>
</feature>
<feature type="domain" description="HTH myb-type" evidence="9">
    <location>
        <begin position="16"/>
        <end position="68"/>
    </location>
</feature>
<feature type="compositionally biased region" description="Low complexity" evidence="7">
    <location>
        <begin position="1"/>
        <end position="11"/>
    </location>
</feature>
<dbReference type="GO" id="GO:0003700">
    <property type="term" value="F:DNA-binding transcription factor activity"/>
    <property type="evidence" value="ECO:0007669"/>
    <property type="project" value="InterPro"/>
</dbReference>
<dbReference type="PANTHER" id="PTHR45675">
    <property type="entry name" value="MYB TRANSCRIPTION FACTOR-RELATED-RELATED"/>
    <property type="match status" value="1"/>
</dbReference>
<accession>A0A922A5T6</accession>
<dbReference type="CDD" id="cd00167">
    <property type="entry name" value="SANT"/>
    <property type="match status" value="2"/>
</dbReference>
<keyword evidence="5" id="KW-0804">Transcription</keyword>
<evidence type="ECO:0000256" key="7">
    <source>
        <dbReference type="SAM" id="MobiDB-lite"/>
    </source>
</evidence>
<dbReference type="InterPro" id="IPR044676">
    <property type="entry name" value="EOBI/EOBII-like_plant"/>
</dbReference>
<dbReference type="InterPro" id="IPR001005">
    <property type="entry name" value="SANT/Myb"/>
</dbReference>
<evidence type="ECO:0000256" key="6">
    <source>
        <dbReference type="ARBA" id="ARBA00023242"/>
    </source>
</evidence>
<keyword evidence="6" id="KW-0539">Nucleus</keyword>
<dbReference type="EMBL" id="CM031840">
    <property type="protein sequence ID" value="KAG6672901.1"/>
    <property type="molecule type" value="Genomic_DNA"/>
</dbReference>
<feature type="domain" description="Myb-like" evidence="8">
    <location>
        <begin position="69"/>
        <end position="119"/>
    </location>
</feature>
<feature type="domain" description="HTH myb-type" evidence="9">
    <location>
        <begin position="69"/>
        <end position="123"/>
    </location>
</feature>
<keyword evidence="2" id="KW-0677">Repeat</keyword>
<dbReference type="InterPro" id="IPR017930">
    <property type="entry name" value="Myb_dom"/>
</dbReference>
<dbReference type="Proteomes" id="UP000811246">
    <property type="component" value="Chromosome 16"/>
</dbReference>
<dbReference type="GO" id="GO:0005634">
    <property type="term" value="C:nucleus"/>
    <property type="evidence" value="ECO:0007669"/>
    <property type="project" value="UniProtKB-SubCell"/>
</dbReference>
<evidence type="ECO:0000256" key="4">
    <source>
        <dbReference type="ARBA" id="ARBA00023125"/>
    </source>
</evidence>
<proteinExistence type="predicted"/>
<evidence type="ECO:0000256" key="3">
    <source>
        <dbReference type="ARBA" id="ARBA00023015"/>
    </source>
</evidence>